<accession>A0A3A4NZQ0</accession>
<dbReference type="SUPFAM" id="SSF56925">
    <property type="entry name" value="OMPA-like"/>
    <property type="match status" value="1"/>
</dbReference>
<feature type="chain" id="PRO_5017419713" evidence="2">
    <location>
        <begin position="25"/>
        <end position="191"/>
    </location>
</feature>
<keyword evidence="1 2" id="KW-0732">Signal</keyword>
<dbReference type="Gene3D" id="2.40.160.20">
    <property type="match status" value="1"/>
</dbReference>
<dbReference type="Pfam" id="PF13505">
    <property type="entry name" value="OMP_b-brl"/>
    <property type="match status" value="1"/>
</dbReference>
<comment type="caution">
    <text evidence="4">The sequence shown here is derived from an EMBL/GenBank/DDBJ whole genome shotgun (WGS) entry which is preliminary data.</text>
</comment>
<name>A0A3A4NZQ0_ABYX5</name>
<evidence type="ECO:0000313" key="5">
    <source>
        <dbReference type="Proteomes" id="UP000265882"/>
    </source>
</evidence>
<reference evidence="4 5" key="1">
    <citation type="journal article" date="2017" name="ISME J.">
        <title>Energy and carbon metabolisms in a deep terrestrial subsurface fluid microbial community.</title>
        <authorList>
            <person name="Momper L."/>
            <person name="Jungbluth S.P."/>
            <person name="Lee M.D."/>
            <person name="Amend J.P."/>
        </authorList>
    </citation>
    <scope>NUCLEOTIDE SEQUENCE [LARGE SCALE GENOMIC DNA]</scope>
    <source>
        <strain evidence="4">SURF_5</strain>
    </source>
</reference>
<evidence type="ECO:0000313" key="4">
    <source>
        <dbReference type="EMBL" id="RJP24329.1"/>
    </source>
</evidence>
<dbReference type="Proteomes" id="UP000265882">
    <property type="component" value="Unassembled WGS sequence"/>
</dbReference>
<dbReference type="InterPro" id="IPR011250">
    <property type="entry name" value="OMP/PagP_B-barrel"/>
</dbReference>
<dbReference type="EMBL" id="QZKU01000037">
    <property type="protein sequence ID" value="RJP24329.1"/>
    <property type="molecule type" value="Genomic_DNA"/>
</dbReference>
<sequence>MKKTFLILLISLLFVPAFVSDAYAVQQEGDVELAVVAASVSYLELDVDDDDGALVLEDVDIEDEQTQLLIGLRLSTYMTREWQAGVGITGAYNFDTDNAAIAADGFLNYNFVTEGSTVVPYIGVGGGGSYVEVDDEDDFSPQAGGQAGVKFYIADNINLFAEFNYRYLFIDEGDIDGAHNVAGLFGVGVLF</sequence>
<dbReference type="InterPro" id="IPR027385">
    <property type="entry name" value="Beta-barrel_OMP"/>
</dbReference>
<evidence type="ECO:0000256" key="2">
    <source>
        <dbReference type="SAM" id="SignalP"/>
    </source>
</evidence>
<protein>
    <submittedName>
        <fullName evidence="4">P44/Msp2 family outer membrane protein</fullName>
    </submittedName>
</protein>
<dbReference type="AlphaFoldDB" id="A0A3A4NZQ0"/>
<organism evidence="4 5">
    <name type="scientific">Abyssobacteria bacterium (strain SURF_5)</name>
    <dbReference type="NCBI Taxonomy" id="2093360"/>
    <lineage>
        <taxon>Bacteria</taxon>
        <taxon>Pseudomonadati</taxon>
        <taxon>Candidatus Hydrogenedentota</taxon>
        <taxon>Candidatus Abyssobacteria</taxon>
    </lineage>
</organism>
<gene>
    <name evidence="4" type="ORF">C4520_04290</name>
</gene>
<feature type="signal peptide" evidence="2">
    <location>
        <begin position="1"/>
        <end position="24"/>
    </location>
</feature>
<evidence type="ECO:0000259" key="3">
    <source>
        <dbReference type="Pfam" id="PF13505"/>
    </source>
</evidence>
<proteinExistence type="predicted"/>
<feature type="domain" description="Outer membrane protein beta-barrel" evidence="3">
    <location>
        <begin position="11"/>
        <end position="180"/>
    </location>
</feature>
<evidence type="ECO:0000256" key="1">
    <source>
        <dbReference type="ARBA" id="ARBA00022729"/>
    </source>
</evidence>